<organism evidence="2 3">
    <name type="scientific">Hermanssonia centrifuga</name>
    <dbReference type="NCBI Taxonomy" id="98765"/>
    <lineage>
        <taxon>Eukaryota</taxon>
        <taxon>Fungi</taxon>
        <taxon>Dikarya</taxon>
        <taxon>Basidiomycota</taxon>
        <taxon>Agaricomycotina</taxon>
        <taxon>Agaricomycetes</taxon>
        <taxon>Polyporales</taxon>
        <taxon>Meruliaceae</taxon>
        <taxon>Hermanssonia</taxon>
    </lineage>
</organism>
<name>A0A2R6S604_9APHY</name>
<reference evidence="2 3" key="1">
    <citation type="submission" date="2018-02" db="EMBL/GenBank/DDBJ databases">
        <title>Genome sequence of the basidiomycete white-rot fungus Phlebia centrifuga.</title>
        <authorList>
            <person name="Granchi Z."/>
            <person name="Peng M."/>
            <person name="de Vries R.P."/>
            <person name="Hilden K."/>
            <person name="Makela M.R."/>
            <person name="Grigoriev I."/>
            <person name="Riley R."/>
        </authorList>
    </citation>
    <scope>NUCLEOTIDE SEQUENCE [LARGE SCALE GENOMIC DNA]</scope>
    <source>
        <strain evidence="2 3">FBCC195</strain>
    </source>
</reference>
<feature type="region of interest" description="Disordered" evidence="1">
    <location>
        <begin position="1"/>
        <end position="29"/>
    </location>
</feature>
<evidence type="ECO:0000313" key="2">
    <source>
        <dbReference type="EMBL" id="PSS37639.1"/>
    </source>
</evidence>
<dbReference type="Proteomes" id="UP000186601">
    <property type="component" value="Unassembled WGS sequence"/>
</dbReference>
<keyword evidence="3" id="KW-1185">Reference proteome</keyword>
<feature type="compositionally biased region" description="Low complexity" evidence="1">
    <location>
        <begin position="17"/>
        <end position="29"/>
    </location>
</feature>
<gene>
    <name evidence="2" type="ORF">PHLCEN_2v463</name>
</gene>
<feature type="region of interest" description="Disordered" evidence="1">
    <location>
        <begin position="49"/>
        <end position="74"/>
    </location>
</feature>
<dbReference type="AlphaFoldDB" id="A0A2R6S604"/>
<protein>
    <submittedName>
        <fullName evidence="2">Uncharacterized protein</fullName>
    </submittedName>
</protein>
<sequence length="74" mass="7627">MSSDIPEVETVVAPTIDSSESESTTAVVTSDVVTQEEGFRGKNVKLTAPAAKPPQGLQAPGTGQVKITARTDTV</sequence>
<evidence type="ECO:0000256" key="1">
    <source>
        <dbReference type="SAM" id="MobiDB-lite"/>
    </source>
</evidence>
<evidence type="ECO:0000313" key="3">
    <source>
        <dbReference type="Proteomes" id="UP000186601"/>
    </source>
</evidence>
<accession>A0A2R6S604</accession>
<dbReference type="EMBL" id="MLYV02000033">
    <property type="protein sequence ID" value="PSS37639.1"/>
    <property type="molecule type" value="Genomic_DNA"/>
</dbReference>
<comment type="caution">
    <text evidence="2">The sequence shown here is derived from an EMBL/GenBank/DDBJ whole genome shotgun (WGS) entry which is preliminary data.</text>
</comment>
<proteinExistence type="predicted"/>